<accession>A0A8J5MCC9</accession>
<feature type="region of interest" description="Disordered" evidence="1">
    <location>
        <begin position="1"/>
        <end position="21"/>
    </location>
</feature>
<proteinExistence type="predicted"/>
<organism evidence="2 3">
    <name type="scientific">Phytophthora aleatoria</name>
    <dbReference type="NCBI Taxonomy" id="2496075"/>
    <lineage>
        <taxon>Eukaryota</taxon>
        <taxon>Sar</taxon>
        <taxon>Stramenopiles</taxon>
        <taxon>Oomycota</taxon>
        <taxon>Peronosporomycetes</taxon>
        <taxon>Peronosporales</taxon>
        <taxon>Peronosporaceae</taxon>
        <taxon>Phytophthora</taxon>
    </lineage>
</organism>
<evidence type="ECO:0008006" key="4">
    <source>
        <dbReference type="Google" id="ProtNLM"/>
    </source>
</evidence>
<evidence type="ECO:0000256" key="1">
    <source>
        <dbReference type="SAM" id="MobiDB-lite"/>
    </source>
</evidence>
<feature type="non-terminal residue" evidence="2">
    <location>
        <position position="1"/>
    </location>
</feature>
<dbReference type="Proteomes" id="UP000709295">
    <property type="component" value="Unassembled WGS sequence"/>
</dbReference>
<protein>
    <recommendedName>
        <fullName evidence="4">RxLR effector protein</fullName>
    </recommendedName>
</protein>
<keyword evidence="3" id="KW-1185">Reference proteome</keyword>
<sequence length="255" mass="30444">LDKWRRRQEADPWTRGQQSQKPKQLWAHKNVLTDYQVWVTYRLATQQLNLYYDGRQRDDGCLLDEHCHQRPETITHIVWTYQRAQAYWRKLLQHWLGREICSEDMTMYHGYFSARVAPPVGNLLRRRLTTLYGGRDTEYEVALRRIWWAFCSIAYAMLWQLRNQVVHDQKKWTRPQHLDAIWTGRFRQLSAVASKESKTPSTRIQGWKSRLIDCLASMEGEASSSDEPQPPPPPWLCQQEMALLKRLRLYQEANN</sequence>
<comment type="caution">
    <text evidence="2">The sequence shown here is derived from an EMBL/GenBank/DDBJ whole genome shotgun (WGS) entry which is preliminary data.</text>
</comment>
<feature type="compositionally biased region" description="Basic and acidic residues" evidence="1">
    <location>
        <begin position="1"/>
        <end position="12"/>
    </location>
</feature>
<dbReference type="EMBL" id="JAENGY010002429">
    <property type="protein sequence ID" value="KAG6944254.1"/>
    <property type="molecule type" value="Genomic_DNA"/>
</dbReference>
<evidence type="ECO:0000313" key="3">
    <source>
        <dbReference type="Proteomes" id="UP000709295"/>
    </source>
</evidence>
<reference evidence="2" key="1">
    <citation type="submission" date="2021-01" db="EMBL/GenBank/DDBJ databases">
        <title>Phytophthora aleatoria, a newly-described species from Pinus radiata is distinct from Phytophthora cactorum isolates based on comparative genomics.</title>
        <authorList>
            <person name="Mcdougal R."/>
            <person name="Panda P."/>
            <person name="Williams N."/>
            <person name="Studholme D.J."/>
        </authorList>
    </citation>
    <scope>NUCLEOTIDE SEQUENCE</scope>
    <source>
        <strain evidence="2">NZFS 4037</strain>
    </source>
</reference>
<evidence type="ECO:0000313" key="2">
    <source>
        <dbReference type="EMBL" id="KAG6944254.1"/>
    </source>
</evidence>
<name>A0A8J5MCC9_9STRA</name>
<dbReference type="AlphaFoldDB" id="A0A8J5MCC9"/>
<gene>
    <name evidence="2" type="ORF">JG688_00017180</name>
</gene>